<keyword evidence="2" id="KW-0472">Membrane</keyword>
<dbReference type="EMBL" id="CP117430">
    <property type="protein sequence ID" value="WLI21483.1"/>
    <property type="molecule type" value="Genomic_DNA"/>
</dbReference>
<dbReference type="InterPro" id="IPR036942">
    <property type="entry name" value="Beta-barrel_TonB_sf"/>
</dbReference>
<dbReference type="Gene3D" id="2.40.170.20">
    <property type="entry name" value="TonB-dependent receptor, beta-barrel domain"/>
    <property type="match status" value="1"/>
</dbReference>
<evidence type="ECO:0000256" key="1">
    <source>
        <dbReference type="ARBA" id="ARBA00004442"/>
    </source>
</evidence>
<sequence length="55" mass="5998">MLSERRDDLSLTAALFRTEKTNARINDPDGGTTQVLDGEQQVNGLELSYAGKLTS</sequence>
<keyword evidence="5" id="KW-1185">Reference proteome</keyword>
<evidence type="ECO:0000256" key="3">
    <source>
        <dbReference type="ARBA" id="ARBA00023237"/>
    </source>
</evidence>
<protein>
    <submittedName>
        <fullName evidence="4">Uncharacterized protein</fullName>
    </submittedName>
</protein>
<evidence type="ECO:0000313" key="5">
    <source>
        <dbReference type="Proteomes" id="UP001230768"/>
    </source>
</evidence>
<dbReference type="Proteomes" id="UP001230768">
    <property type="component" value="Chromosome"/>
</dbReference>
<evidence type="ECO:0000256" key="2">
    <source>
        <dbReference type="ARBA" id="ARBA00023136"/>
    </source>
</evidence>
<reference evidence="4 5" key="1">
    <citation type="submission" date="2023-02" db="EMBL/GenBank/DDBJ databases">
        <title>Evolution of Hrp T3SS in non-pathogenic Pseudomonas fluorescens.</title>
        <authorList>
            <person name="Liao K."/>
            <person name="Wei H."/>
            <person name="Gu Y."/>
        </authorList>
    </citation>
    <scope>NUCLEOTIDE SEQUENCE [LARGE SCALE GENOMIC DNA]</scope>
    <source>
        <strain evidence="4 5">FP607</strain>
    </source>
</reference>
<gene>
    <name evidence="4" type="ORF">PSH88_26310</name>
</gene>
<name>A0ABY9H0H3_9PSED</name>
<keyword evidence="3" id="KW-0998">Cell outer membrane</keyword>
<organism evidence="4 5">
    <name type="scientific">Pseudomonas wuhanensis</name>
    <dbReference type="NCBI Taxonomy" id="2954098"/>
    <lineage>
        <taxon>Bacteria</taxon>
        <taxon>Pseudomonadati</taxon>
        <taxon>Pseudomonadota</taxon>
        <taxon>Gammaproteobacteria</taxon>
        <taxon>Pseudomonadales</taxon>
        <taxon>Pseudomonadaceae</taxon>
        <taxon>Pseudomonas</taxon>
    </lineage>
</organism>
<proteinExistence type="predicted"/>
<evidence type="ECO:0000313" key="4">
    <source>
        <dbReference type="EMBL" id="WLI21483.1"/>
    </source>
</evidence>
<accession>A0ABY9H0H3</accession>
<dbReference type="SUPFAM" id="SSF56935">
    <property type="entry name" value="Porins"/>
    <property type="match status" value="1"/>
</dbReference>
<comment type="subcellular location">
    <subcellularLocation>
        <location evidence="1">Cell outer membrane</location>
    </subcellularLocation>
</comment>